<feature type="transmembrane region" description="Helical" evidence="9">
    <location>
        <begin position="458"/>
        <end position="478"/>
    </location>
</feature>
<evidence type="ECO:0000256" key="1">
    <source>
        <dbReference type="ARBA" id="ARBA00004651"/>
    </source>
</evidence>
<evidence type="ECO:0000256" key="6">
    <source>
        <dbReference type="ARBA" id="ARBA00023136"/>
    </source>
</evidence>
<feature type="compositionally biased region" description="Basic and acidic residues" evidence="8">
    <location>
        <begin position="524"/>
        <end position="534"/>
    </location>
</feature>
<evidence type="ECO:0000259" key="10">
    <source>
        <dbReference type="PROSITE" id="PS50850"/>
    </source>
</evidence>
<feature type="transmembrane region" description="Helical" evidence="9">
    <location>
        <begin position="389"/>
        <end position="414"/>
    </location>
</feature>
<reference evidence="11 12" key="1">
    <citation type="submission" date="2023-01" db="EMBL/GenBank/DDBJ databases">
        <title>Analysis of 21 Apiospora genomes using comparative genomics revels a genus with tremendous synthesis potential of carbohydrate active enzymes and secondary metabolites.</title>
        <authorList>
            <person name="Sorensen T."/>
        </authorList>
    </citation>
    <scope>NUCLEOTIDE SEQUENCE [LARGE SCALE GENOMIC DNA]</scope>
    <source>
        <strain evidence="11 12">CBS 83171</strain>
    </source>
</reference>
<feature type="transmembrane region" description="Helical" evidence="9">
    <location>
        <begin position="54"/>
        <end position="71"/>
    </location>
</feature>
<feature type="transmembrane region" description="Helical" evidence="9">
    <location>
        <begin position="122"/>
        <end position="141"/>
    </location>
</feature>
<feature type="transmembrane region" description="Helical" evidence="9">
    <location>
        <begin position="91"/>
        <end position="110"/>
    </location>
</feature>
<feature type="transmembrane region" description="Helical" evidence="9">
    <location>
        <begin position="147"/>
        <end position="168"/>
    </location>
</feature>
<keyword evidence="5 9" id="KW-1133">Transmembrane helix</keyword>
<dbReference type="EMBL" id="JAQQWM010000003">
    <property type="protein sequence ID" value="KAK8072868.1"/>
    <property type="molecule type" value="Genomic_DNA"/>
</dbReference>
<gene>
    <name evidence="11" type="ORF">PG996_006216</name>
</gene>
<feature type="domain" description="Major facilitator superfamily (MFS) profile" evidence="10">
    <location>
        <begin position="52"/>
        <end position="482"/>
    </location>
</feature>
<dbReference type="Proteomes" id="UP001446871">
    <property type="component" value="Unassembled WGS sequence"/>
</dbReference>
<dbReference type="SUPFAM" id="SSF103473">
    <property type="entry name" value="MFS general substrate transporter"/>
    <property type="match status" value="1"/>
</dbReference>
<evidence type="ECO:0000256" key="2">
    <source>
        <dbReference type="ARBA" id="ARBA00022448"/>
    </source>
</evidence>
<feature type="compositionally biased region" description="Low complexity" evidence="8">
    <location>
        <begin position="535"/>
        <end position="547"/>
    </location>
</feature>
<protein>
    <recommendedName>
        <fullName evidence="10">Major facilitator superfamily (MFS) profile domain-containing protein</fullName>
    </recommendedName>
</protein>
<feature type="region of interest" description="Disordered" evidence="8">
    <location>
        <begin position="489"/>
        <end position="606"/>
    </location>
</feature>
<feature type="transmembrane region" description="Helical" evidence="9">
    <location>
        <begin position="180"/>
        <end position="204"/>
    </location>
</feature>
<dbReference type="PANTHER" id="PTHR23502">
    <property type="entry name" value="MAJOR FACILITATOR SUPERFAMILY"/>
    <property type="match status" value="1"/>
</dbReference>
<keyword evidence="4 9" id="KW-0812">Transmembrane</keyword>
<proteinExistence type="inferred from homology"/>
<dbReference type="PANTHER" id="PTHR23502:SF186">
    <property type="entry name" value="MAJOR FACILITATOR SUPERFAMILY (MFS) PROFILE DOMAIN-CONTAINING PROTEIN"/>
    <property type="match status" value="1"/>
</dbReference>
<feature type="compositionally biased region" description="Low complexity" evidence="8">
    <location>
        <begin position="512"/>
        <end position="521"/>
    </location>
</feature>
<dbReference type="Gene3D" id="1.20.1250.20">
    <property type="entry name" value="MFS general substrate transporter like domains"/>
    <property type="match status" value="1"/>
</dbReference>
<evidence type="ECO:0000256" key="5">
    <source>
        <dbReference type="ARBA" id="ARBA00022989"/>
    </source>
</evidence>
<feature type="transmembrane region" description="Helical" evidence="9">
    <location>
        <begin position="421"/>
        <end position="446"/>
    </location>
</feature>
<evidence type="ECO:0000256" key="9">
    <source>
        <dbReference type="SAM" id="Phobius"/>
    </source>
</evidence>
<feature type="compositionally biased region" description="Basic and acidic residues" evidence="8">
    <location>
        <begin position="589"/>
        <end position="606"/>
    </location>
</feature>
<evidence type="ECO:0000313" key="12">
    <source>
        <dbReference type="Proteomes" id="UP001446871"/>
    </source>
</evidence>
<evidence type="ECO:0000256" key="4">
    <source>
        <dbReference type="ARBA" id="ARBA00022692"/>
    </source>
</evidence>
<evidence type="ECO:0000313" key="11">
    <source>
        <dbReference type="EMBL" id="KAK8072868.1"/>
    </source>
</evidence>
<comment type="similarity">
    <text evidence="7">Belongs to the major facilitator superfamily. DHA1 family. Polyamines/proton antiporter (TC 2.A.1.2.16) subfamily.</text>
</comment>
<comment type="caution">
    <text evidence="11">The sequence shown here is derived from an EMBL/GenBank/DDBJ whole genome shotgun (WGS) entry which is preliminary data.</text>
</comment>
<feature type="transmembrane region" description="Helical" evidence="9">
    <location>
        <begin position="210"/>
        <end position="229"/>
    </location>
</feature>
<comment type="subcellular location">
    <subcellularLocation>
        <location evidence="1">Cell membrane</location>
        <topology evidence="1">Multi-pass membrane protein</topology>
    </subcellularLocation>
</comment>
<feature type="transmembrane region" description="Helical" evidence="9">
    <location>
        <begin position="364"/>
        <end position="383"/>
    </location>
</feature>
<dbReference type="InterPro" id="IPR020846">
    <property type="entry name" value="MFS_dom"/>
</dbReference>
<keyword evidence="6 9" id="KW-0472">Membrane</keyword>
<evidence type="ECO:0000256" key="3">
    <source>
        <dbReference type="ARBA" id="ARBA00022475"/>
    </source>
</evidence>
<evidence type="ECO:0000256" key="8">
    <source>
        <dbReference type="SAM" id="MobiDB-lite"/>
    </source>
</evidence>
<feature type="compositionally biased region" description="Basic and acidic residues" evidence="8">
    <location>
        <begin position="496"/>
        <end position="508"/>
    </location>
</feature>
<dbReference type="InterPro" id="IPR011701">
    <property type="entry name" value="MFS"/>
</dbReference>
<keyword evidence="12" id="KW-1185">Reference proteome</keyword>
<feature type="compositionally biased region" description="Basic and acidic residues" evidence="8">
    <location>
        <begin position="567"/>
        <end position="581"/>
    </location>
</feature>
<dbReference type="PROSITE" id="PS50850">
    <property type="entry name" value="MFS"/>
    <property type="match status" value="1"/>
</dbReference>
<organism evidence="11 12">
    <name type="scientific">Apiospora saccharicola</name>
    <dbReference type="NCBI Taxonomy" id="335842"/>
    <lineage>
        <taxon>Eukaryota</taxon>
        <taxon>Fungi</taxon>
        <taxon>Dikarya</taxon>
        <taxon>Ascomycota</taxon>
        <taxon>Pezizomycotina</taxon>
        <taxon>Sordariomycetes</taxon>
        <taxon>Xylariomycetidae</taxon>
        <taxon>Amphisphaeriales</taxon>
        <taxon>Apiosporaceae</taxon>
        <taxon>Apiospora</taxon>
    </lineage>
</organism>
<keyword evidence="3" id="KW-1003">Cell membrane</keyword>
<feature type="transmembrane region" description="Helical" evidence="9">
    <location>
        <begin position="325"/>
        <end position="343"/>
    </location>
</feature>
<dbReference type="Pfam" id="PF07690">
    <property type="entry name" value="MFS_1"/>
    <property type="match status" value="1"/>
</dbReference>
<feature type="transmembrane region" description="Helical" evidence="9">
    <location>
        <begin position="279"/>
        <end position="305"/>
    </location>
</feature>
<keyword evidence="2" id="KW-0813">Transport</keyword>
<name>A0ABR1VNN7_9PEZI</name>
<evidence type="ECO:0000256" key="7">
    <source>
        <dbReference type="ARBA" id="ARBA00038459"/>
    </source>
</evidence>
<accession>A0ABR1VNN7</accession>
<dbReference type="InterPro" id="IPR036259">
    <property type="entry name" value="MFS_trans_sf"/>
</dbReference>
<dbReference type="CDD" id="cd17323">
    <property type="entry name" value="MFS_Tpo1_MDR_like"/>
    <property type="match status" value="1"/>
</dbReference>
<sequence length="606" mass="66581">MPSLGRILSRPTAKPYRTRHLDAEEKPYINADGHVDFAPGDVENPHNWSTARRWYCTCTAVLLVVNATLASSGPSGCFPSISEDFGVSEEAAGLTITLFLLGYCAGPLLFAPLSEFYGRRWIFYITFLLYIAFNFLCAFAPNFGSLLVGRFLTGTFVSAPLSNGPGLLADLWDPVERGNAMAAFSCMVWIGPAMGPVIAGFIQLKEDWRWIFYVLLWFGGGSAILMFTLPETFGPMILKTKARRIRASKMPGYEDVKAPVEDTDRSLLRIYKIALTRPWIILFDTISLLCAIYMSIVYTLLYMLFSIYPIVFQERRGWNAGVGELPLIGTVIGSFIGGIVVVVDSKMKAKRVARGEKLEPEDRLPIAMIGGIGFAVTMFWFAWTAEFNSIHWIVPTIAGVFLASSLMLIFVGYLNYLVDTYLMYAASAIAANTVCRSACGAAAPLFTNQMFTAMGVGGGGSLIGGIAALLAIIPFGFYKYGKGIRARSKFAPTETTEARKADDEEQQRRNSHAVASASASSRPPMRERHHERDVSVISSSSEESTVVVGGGGGSGRAEEDERENLEEERGRKQERRTRDDDVVQNSLGEPRDENLDFGKEAGKEAV</sequence>